<gene>
    <name evidence="2" type="ORF">JKP88DRAFT_289730</name>
</gene>
<protein>
    <recommendedName>
        <fullName evidence="1">Amine oxidase domain-containing protein</fullName>
    </recommendedName>
</protein>
<dbReference type="PANTHER" id="PTHR43734">
    <property type="entry name" value="PHYTOENE DESATURASE"/>
    <property type="match status" value="1"/>
</dbReference>
<comment type="caution">
    <text evidence="2">The sequence shown here is derived from an EMBL/GenBank/DDBJ whole genome shotgun (WGS) entry which is preliminary data.</text>
</comment>
<dbReference type="PANTHER" id="PTHR43734:SF1">
    <property type="entry name" value="PHYTOENE DESATURASE"/>
    <property type="match status" value="1"/>
</dbReference>
<evidence type="ECO:0000313" key="3">
    <source>
        <dbReference type="Proteomes" id="UP000664859"/>
    </source>
</evidence>
<dbReference type="Pfam" id="PF01593">
    <property type="entry name" value="Amino_oxidase"/>
    <property type="match status" value="1"/>
</dbReference>
<proteinExistence type="predicted"/>
<name>A0A836CGU6_9STRA</name>
<sequence length="146" mass="16390">MTRRNNQLKRLAVAARLAKAGARVLVVEKNGEEDVGGRVNERILDGRYRFETGPSLLLLPDAFRETFRDLGRDLSDFVNIRRVMPAYKVYFDDGTSVVLSDDAADMERQIEAIEPAQVDVAGRRGITDGADAECGVDAREHIKRWQ</sequence>
<evidence type="ECO:0000259" key="1">
    <source>
        <dbReference type="Pfam" id="PF01593"/>
    </source>
</evidence>
<dbReference type="Gene3D" id="3.50.50.60">
    <property type="entry name" value="FAD/NAD(P)-binding domain"/>
    <property type="match status" value="1"/>
</dbReference>
<dbReference type="InterPro" id="IPR036188">
    <property type="entry name" value="FAD/NAD-bd_sf"/>
</dbReference>
<dbReference type="EMBL" id="JAFCMP010000153">
    <property type="protein sequence ID" value="KAG5184748.1"/>
    <property type="molecule type" value="Genomic_DNA"/>
</dbReference>
<dbReference type="Proteomes" id="UP000664859">
    <property type="component" value="Unassembled WGS sequence"/>
</dbReference>
<dbReference type="AlphaFoldDB" id="A0A836CGU6"/>
<reference evidence="2" key="1">
    <citation type="submission" date="2021-02" db="EMBL/GenBank/DDBJ databases">
        <title>First Annotated Genome of the Yellow-green Alga Tribonema minus.</title>
        <authorList>
            <person name="Mahan K.M."/>
        </authorList>
    </citation>
    <scope>NUCLEOTIDE SEQUENCE</scope>
    <source>
        <strain evidence="2">UTEX B ZZ1240</strain>
    </source>
</reference>
<dbReference type="OrthoDB" id="7777654at2759"/>
<keyword evidence="3" id="KW-1185">Reference proteome</keyword>
<feature type="domain" description="Amine oxidase" evidence="1">
    <location>
        <begin position="11"/>
        <end position="130"/>
    </location>
</feature>
<dbReference type="GO" id="GO:0016491">
    <property type="term" value="F:oxidoreductase activity"/>
    <property type="evidence" value="ECO:0007669"/>
    <property type="project" value="InterPro"/>
</dbReference>
<dbReference type="SUPFAM" id="SSF51905">
    <property type="entry name" value="FAD/NAD(P)-binding domain"/>
    <property type="match status" value="1"/>
</dbReference>
<dbReference type="InterPro" id="IPR002937">
    <property type="entry name" value="Amino_oxidase"/>
</dbReference>
<evidence type="ECO:0000313" key="2">
    <source>
        <dbReference type="EMBL" id="KAG5184748.1"/>
    </source>
</evidence>
<organism evidence="2 3">
    <name type="scientific">Tribonema minus</name>
    <dbReference type="NCBI Taxonomy" id="303371"/>
    <lineage>
        <taxon>Eukaryota</taxon>
        <taxon>Sar</taxon>
        <taxon>Stramenopiles</taxon>
        <taxon>Ochrophyta</taxon>
        <taxon>PX clade</taxon>
        <taxon>Xanthophyceae</taxon>
        <taxon>Tribonematales</taxon>
        <taxon>Tribonemataceae</taxon>
        <taxon>Tribonema</taxon>
    </lineage>
</organism>
<accession>A0A836CGU6</accession>